<dbReference type="AlphaFoldDB" id="A0A6A6BKA8"/>
<keyword evidence="3 5" id="KW-0690">Ribosome biogenesis</keyword>
<dbReference type="GO" id="GO:0000027">
    <property type="term" value="P:ribosomal large subunit assembly"/>
    <property type="evidence" value="ECO:0007669"/>
    <property type="project" value="UniProtKB-UniRule"/>
</dbReference>
<feature type="region of interest" description="Disordered" evidence="6">
    <location>
        <begin position="85"/>
        <end position="126"/>
    </location>
</feature>
<dbReference type="PIRSF" id="PIRSF017302">
    <property type="entry name" value="Gltscr2"/>
    <property type="match status" value="1"/>
</dbReference>
<keyword evidence="8" id="KW-1185">Reference proteome</keyword>
<feature type="compositionally biased region" description="Basic and acidic residues" evidence="6">
    <location>
        <begin position="292"/>
        <end position="307"/>
    </location>
</feature>
<dbReference type="EMBL" id="ML995481">
    <property type="protein sequence ID" value="KAF2143823.1"/>
    <property type="molecule type" value="Genomic_DNA"/>
</dbReference>
<evidence type="ECO:0000256" key="5">
    <source>
        <dbReference type="PIRNR" id="PIRNR017302"/>
    </source>
</evidence>
<dbReference type="GeneID" id="54296375"/>
<dbReference type="GO" id="GO:0005730">
    <property type="term" value="C:nucleolus"/>
    <property type="evidence" value="ECO:0007669"/>
    <property type="project" value="UniProtKB-SubCell"/>
</dbReference>
<evidence type="ECO:0000256" key="1">
    <source>
        <dbReference type="ARBA" id="ARBA00008838"/>
    </source>
</evidence>
<dbReference type="Proteomes" id="UP000799438">
    <property type="component" value="Unassembled WGS sequence"/>
</dbReference>
<comment type="function">
    <text evidence="5">May play a role in ribosome biogenesis.</text>
</comment>
<evidence type="ECO:0000313" key="8">
    <source>
        <dbReference type="Proteomes" id="UP000799438"/>
    </source>
</evidence>
<feature type="compositionally biased region" description="Basic and acidic residues" evidence="6">
    <location>
        <begin position="213"/>
        <end position="237"/>
    </location>
</feature>
<gene>
    <name evidence="7" type="ORF">K452DRAFT_268244</name>
</gene>
<dbReference type="GO" id="GO:0005654">
    <property type="term" value="C:nucleoplasm"/>
    <property type="evidence" value="ECO:0007669"/>
    <property type="project" value="UniProtKB-SubCell"/>
</dbReference>
<feature type="compositionally biased region" description="Basic residues" evidence="6">
    <location>
        <begin position="9"/>
        <end position="19"/>
    </location>
</feature>
<accession>A0A6A6BKA8</accession>
<feature type="region of interest" description="Disordered" evidence="6">
    <location>
        <begin position="1"/>
        <end position="21"/>
    </location>
</feature>
<evidence type="ECO:0000256" key="4">
    <source>
        <dbReference type="ARBA" id="ARBA00023242"/>
    </source>
</evidence>
<comment type="similarity">
    <text evidence="1 5">Belongs to the NOP53 family.</text>
</comment>
<organism evidence="7 8">
    <name type="scientific">Aplosporella prunicola CBS 121167</name>
    <dbReference type="NCBI Taxonomy" id="1176127"/>
    <lineage>
        <taxon>Eukaryota</taxon>
        <taxon>Fungi</taxon>
        <taxon>Dikarya</taxon>
        <taxon>Ascomycota</taxon>
        <taxon>Pezizomycotina</taxon>
        <taxon>Dothideomycetes</taxon>
        <taxon>Dothideomycetes incertae sedis</taxon>
        <taxon>Botryosphaeriales</taxon>
        <taxon>Aplosporellaceae</taxon>
        <taxon>Aplosporella</taxon>
    </lineage>
</organism>
<reference evidence="7" key="1">
    <citation type="journal article" date="2020" name="Stud. Mycol.">
        <title>101 Dothideomycetes genomes: a test case for predicting lifestyles and emergence of pathogens.</title>
        <authorList>
            <person name="Haridas S."/>
            <person name="Albert R."/>
            <person name="Binder M."/>
            <person name="Bloem J."/>
            <person name="Labutti K."/>
            <person name="Salamov A."/>
            <person name="Andreopoulos B."/>
            <person name="Baker S."/>
            <person name="Barry K."/>
            <person name="Bills G."/>
            <person name="Bluhm B."/>
            <person name="Cannon C."/>
            <person name="Castanera R."/>
            <person name="Culley D."/>
            <person name="Daum C."/>
            <person name="Ezra D."/>
            <person name="Gonzalez J."/>
            <person name="Henrissat B."/>
            <person name="Kuo A."/>
            <person name="Liang C."/>
            <person name="Lipzen A."/>
            <person name="Lutzoni F."/>
            <person name="Magnuson J."/>
            <person name="Mondo S."/>
            <person name="Nolan M."/>
            <person name="Ohm R."/>
            <person name="Pangilinan J."/>
            <person name="Park H.-J."/>
            <person name="Ramirez L."/>
            <person name="Alfaro M."/>
            <person name="Sun H."/>
            <person name="Tritt A."/>
            <person name="Yoshinaga Y."/>
            <person name="Zwiers L.-H."/>
            <person name="Turgeon B."/>
            <person name="Goodwin S."/>
            <person name="Spatafora J."/>
            <person name="Crous P."/>
            <person name="Grigoriev I."/>
        </authorList>
    </citation>
    <scope>NUCLEOTIDE SEQUENCE</scope>
    <source>
        <strain evidence="7">CBS 121167</strain>
    </source>
</reference>
<sequence length="428" mass="49122">MSAPAQRKQASRKGKKAWRKNVDVSDVQSGLENLRDEVIQGGVIAEKSADELFALDTTGSEAIKKQVAKQYKPLKADEILAQRSAVPAVDTRKRASGVTNGIVEPSSKKRRSGGVSHSELQRLKSQYKGDVENKDIILQEGASHDPWAMEEPKQDPRFSFLPQKKPIREPETLKHAPVALSASGKPFPAVKKPAAGKSYNPLFEDWQAHLEREGQKEIEAEKKRLQEAREDQERLERAMAAAQESEHESDGNESAWDSEWEGIQSEAEESHLKQKRPERKTPTQRNKIKRRKEAERQAKWEAQMKKREQQAMQIKELAKQIEEKEKAKKEQMALAKAEESSSEEEEEVLRKRKFGKAPIPEAPLEVVLPDELQDSLRLLKPEGNLLKDRMRNMILRGKVESRKQMQHKKPRKEVMEKWSYKDWKLDRK</sequence>
<dbReference type="PANTHER" id="PTHR14211:SF7">
    <property type="entry name" value="RIBOSOME BIOGENESIS PROTEIN NOP53"/>
    <property type="match status" value="1"/>
</dbReference>
<dbReference type="RefSeq" id="XP_033399535.1">
    <property type="nucleotide sequence ID" value="XM_033538879.1"/>
</dbReference>
<evidence type="ECO:0000256" key="2">
    <source>
        <dbReference type="ARBA" id="ARBA00018339"/>
    </source>
</evidence>
<dbReference type="Pfam" id="PF07767">
    <property type="entry name" value="Nop53"/>
    <property type="match status" value="1"/>
</dbReference>
<keyword evidence="4 5" id="KW-0539">Nucleus</keyword>
<feature type="region of interest" description="Disordered" evidence="6">
    <location>
        <begin position="141"/>
        <end position="192"/>
    </location>
</feature>
<dbReference type="GO" id="GO:0006364">
    <property type="term" value="P:rRNA processing"/>
    <property type="evidence" value="ECO:0007669"/>
    <property type="project" value="TreeGrafter"/>
</dbReference>
<name>A0A6A6BKA8_9PEZI</name>
<evidence type="ECO:0000256" key="3">
    <source>
        <dbReference type="ARBA" id="ARBA00022517"/>
    </source>
</evidence>
<dbReference type="OrthoDB" id="5072at2759"/>
<dbReference type="InterPro" id="IPR011687">
    <property type="entry name" value="Nop53/GLTSCR2"/>
</dbReference>
<dbReference type="GO" id="GO:0008097">
    <property type="term" value="F:5S rRNA binding"/>
    <property type="evidence" value="ECO:0007669"/>
    <property type="project" value="TreeGrafter"/>
</dbReference>
<protein>
    <recommendedName>
        <fullName evidence="2 5">Ribosome biogenesis protein NOP53</fullName>
    </recommendedName>
</protein>
<proteinExistence type="inferred from homology"/>
<dbReference type="PANTHER" id="PTHR14211">
    <property type="entry name" value="GLIOMA SUPPRESSOR CANDIDATE REGION GENE 2"/>
    <property type="match status" value="1"/>
</dbReference>
<evidence type="ECO:0000313" key="7">
    <source>
        <dbReference type="EMBL" id="KAF2143823.1"/>
    </source>
</evidence>
<comment type="subcellular location">
    <subcellularLocation>
        <location evidence="5">Nucleus</location>
        <location evidence="5">Nucleolus</location>
    </subcellularLocation>
    <subcellularLocation>
        <location evidence="5">Nucleus</location>
        <location evidence="5">Nucleoplasm</location>
    </subcellularLocation>
</comment>
<evidence type="ECO:0000256" key="6">
    <source>
        <dbReference type="SAM" id="MobiDB-lite"/>
    </source>
</evidence>
<feature type="region of interest" description="Disordered" evidence="6">
    <location>
        <begin position="213"/>
        <end position="307"/>
    </location>
</feature>